<dbReference type="AlphaFoldDB" id="A0A9J6ZA17"/>
<proteinExistence type="inferred from homology"/>
<dbReference type="Gene3D" id="2.40.10.350">
    <property type="entry name" value="Rod shape-determining protein MreC, domain 2"/>
    <property type="match status" value="1"/>
</dbReference>
<feature type="domain" description="Rod shape-determining protein MreC beta-barrel core" evidence="8">
    <location>
        <begin position="126"/>
        <end position="282"/>
    </location>
</feature>
<evidence type="ECO:0000256" key="6">
    <source>
        <dbReference type="SAM" id="Coils"/>
    </source>
</evidence>
<feature type="transmembrane region" description="Helical" evidence="7">
    <location>
        <begin position="12"/>
        <end position="30"/>
    </location>
</feature>
<evidence type="ECO:0000256" key="5">
    <source>
        <dbReference type="PIRNR" id="PIRNR038471"/>
    </source>
</evidence>
<dbReference type="InterPro" id="IPR042177">
    <property type="entry name" value="Cell/Rod_1"/>
</dbReference>
<keyword evidence="3 5" id="KW-0133">Cell shape</keyword>
<dbReference type="Pfam" id="PF04085">
    <property type="entry name" value="MreC"/>
    <property type="match status" value="1"/>
</dbReference>
<dbReference type="Proteomes" id="UP001056756">
    <property type="component" value="Chromosome"/>
</dbReference>
<keyword evidence="7" id="KW-1133">Transmembrane helix</keyword>
<sequence length="294" mass="32953">MFNLLKNKRLFMLMIGFLIFIVMIGLSIGGRQSLSWPEKFVKDAIGGIQQMIYRPAGAIAGFFQDMKNLNSIYEENEQLRMLAAQYARDKVEYNFVKNENERLQNELDFTAHQKEMYDYTYMIAQVISVSNDANNRTININVGSKQGVQKDMAVVTVDGLVGLVKAVTPFTASVTPYTELNSLSTAFNAISATIMDKENQSFGILTEYDAELERIIMTKIGENDPMAEGDTVITSGFGNIYPRGLQIGTVEFKTVGDAVLTYKATIKPFVDLNQLTEVFVVKIPQINEDEELTP</sequence>
<dbReference type="InterPro" id="IPR042175">
    <property type="entry name" value="Cell/Rod_MreC_2"/>
</dbReference>
<evidence type="ECO:0000256" key="7">
    <source>
        <dbReference type="SAM" id="Phobius"/>
    </source>
</evidence>
<dbReference type="GO" id="GO:0005886">
    <property type="term" value="C:plasma membrane"/>
    <property type="evidence" value="ECO:0007669"/>
    <property type="project" value="TreeGrafter"/>
</dbReference>
<dbReference type="PANTHER" id="PTHR34138">
    <property type="entry name" value="CELL SHAPE-DETERMINING PROTEIN MREC"/>
    <property type="match status" value="1"/>
</dbReference>
<protein>
    <recommendedName>
        <fullName evidence="2 5">Cell shape-determining protein MreC</fullName>
    </recommendedName>
    <alternativeName>
        <fullName evidence="4 5">Cell shape protein MreC</fullName>
    </alternativeName>
</protein>
<keyword evidence="7" id="KW-0812">Transmembrane</keyword>
<evidence type="ECO:0000313" key="10">
    <source>
        <dbReference type="Proteomes" id="UP001056756"/>
    </source>
</evidence>
<dbReference type="InterPro" id="IPR007221">
    <property type="entry name" value="MreC"/>
</dbReference>
<organism evidence="9 10">
    <name type="scientific">Candidatus Pristimantibacillus lignocellulolyticus</name>
    <dbReference type="NCBI Taxonomy" id="2994561"/>
    <lineage>
        <taxon>Bacteria</taxon>
        <taxon>Bacillati</taxon>
        <taxon>Bacillota</taxon>
        <taxon>Bacilli</taxon>
        <taxon>Bacillales</taxon>
        <taxon>Paenibacillaceae</taxon>
        <taxon>Candidatus Pristimantibacillus</taxon>
    </lineage>
</organism>
<dbReference type="PIRSF" id="PIRSF038471">
    <property type="entry name" value="MreC"/>
    <property type="match status" value="1"/>
</dbReference>
<comment type="function">
    <text evidence="5">Involved in formation and maintenance of cell shape.</text>
</comment>
<evidence type="ECO:0000256" key="4">
    <source>
        <dbReference type="ARBA" id="ARBA00032089"/>
    </source>
</evidence>
<dbReference type="NCBIfam" id="TIGR00219">
    <property type="entry name" value="mreC"/>
    <property type="match status" value="1"/>
</dbReference>
<feature type="coiled-coil region" evidence="6">
    <location>
        <begin position="86"/>
        <end position="113"/>
    </location>
</feature>
<evidence type="ECO:0000256" key="1">
    <source>
        <dbReference type="ARBA" id="ARBA00009369"/>
    </source>
</evidence>
<evidence type="ECO:0000256" key="3">
    <source>
        <dbReference type="ARBA" id="ARBA00022960"/>
    </source>
</evidence>
<reference evidence="9" key="1">
    <citation type="submission" date="2022-05" db="EMBL/GenBank/DDBJ databases">
        <title>Novel bacterial taxa in a minimal lignocellulolytic consortium and its capacity to transform plastics disclosed by genome-resolved metagenomics.</title>
        <authorList>
            <person name="Rodriguez C.A.D."/>
            <person name="Diaz-Garcia L."/>
            <person name="Herrera K."/>
            <person name="Tarazona N.A."/>
            <person name="Sproer C."/>
            <person name="Overmann J."/>
            <person name="Jimenez D.J."/>
        </authorList>
    </citation>
    <scope>NUCLEOTIDE SEQUENCE</scope>
    <source>
        <strain evidence="9">MAG5</strain>
    </source>
</reference>
<accession>A0A9J6ZA17</accession>
<gene>
    <name evidence="9" type="primary">mreC</name>
    <name evidence="9" type="ORF">NAG76_13710</name>
</gene>
<dbReference type="InterPro" id="IPR055342">
    <property type="entry name" value="MreC_beta-barrel_core"/>
</dbReference>
<keyword evidence="7" id="KW-0472">Membrane</keyword>
<evidence type="ECO:0000256" key="2">
    <source>
        <dbReference type="ARBA" id="ARBA00013855"/>
    </source>
</evidence>
<dbReference type="KEGG" id="plig:NAG76_13710"/>
<dbReference type="Gene3D" id="2.40.10.340">
    <property type="entry name" value="Rod shape-determining protein MreC, domain 1"/>
    <property type="match status" value="1"/>
</dbReference>
<dbReference type="EMBL" id="CP097899">
    <property type="protein sequence ID" value="URN92898.1"/>
    <property type="molecule type" value="Genomic_DNA"/>
</dbReference>
<keyword evidence="6" id="KW-0175">Coiled coil</keyword>
<comment type="similarity">
    <text evidence="1 5">Belongs to the MreC family.</text>
</comment>
<evidence type="ECO:0000313" key="9">
    <source>
        <dbReference type="EMBL" id="URN92898.1"/>
    </source>
</evidence>
<evidence type="ECO:0000259" key="8">
    <source>
        <dbReference type="Pfam" id="PF04085"/>
    </source>
</evidence>
<dbReference type="GO" id="GO:0008360">
    <property type="term" value="P:regulation of cell shape"/>
    <property type="evidence" value="ECO:0007669"/>
    <property type="project" value="UniProtKB-KW"/>
</dbReference>
<name>A0A9J6ZA17_9BACL</name>
<dbReference type="PANTHER" id="PTHR34138:SF1">
    <property type="entry name" value="CELL SHAPE-DETERMINING PROTEIN MREC"/>
    <property type="match status" value="1"/>
</dbReference>